<comment type="caution">
    <text evidence="2">The sequence shown here is derived from an EMBL/GenBank/DDBJ whole genome shotgun (WGS) entry which is preliminary data.</text>
</comment>
<evidence type="ECO:0000313" key="2">
    <source>
        <dbReference type="EMBL" id="MBL3609102.1"/>
    </source>
</evidence>
<name>A0ABS1RTA0_RHOSU</name>
<dbReference type="Proteomes" id="UP000604473">
    <property type="component" value="Unassembled WGS sequence"/>
</dbReference>
<evidence type="ECO:0000313" key="3">
    <source>
        <dbReference type="Proteomes" id="UP000604473"/>
    </source>
</evidence>
<gene>
    <name evidence="2" type="ORF">JMM60_09850</name>
</gene>
<protein>
    <submittedName>
        <fullName evidence="2">Transposase</fullName>
    </submittedName>
</protein>
<organism evidence="2 3">
    <name type="scientific">Rhodovulum sulfidophilum</name>
    <name type="common">Rhodobacter sulfidophilus</name>
    <dbReference type="NCBI Taxonomy" id="35806"/>
    <lineage>
        <taxon>Bacteria</taxon>
        <taxon>Pseudomonadati</taxon>
        <taxon>Pseudomonadota</taxon>
        <taxon>Alphaproteobacteria</taxon>
        <taxon>Rhodobacterales</taxon>
        <taxon>Paracoccaceae</taxon>
        <taxon>Rhodovulum</taxon>
    </lineage>
</organism>
<keyword evidence="3" id="KW-1185">Reference proteome</keyword>
<dbReference type="EMBL" id="JAESJJ010000010">
    <property type="protein sequence ID" value="MBL3609102.1"/>
    <property type="molecule type" value="Genomic_DNA"/>
</dbReference>
<proteinExistence type="predicted"/>
<accession>A0ABS1RTA0</accession>
<sequence>MAPGSPWKNGYCESVDARFRNELLNGEAFCCLREARSPTEEWRRACNTKRPNTALGYRPQRQKASFQWTMRQPCKNNRTGPVRRGCSARHL</sequence>
<evidence type="ECO:0000259" key="1">
    <source>
        <dbReference type="Pfam" id="PF13683"/>
    </source>
</evidence>
<dbReference type="InterPro" id="IPR001584">
    <property type="entry name" value="Integrase_cat-core"/>
</dbReference>
<feature type="domain" description="Integrase catalytic" evidence="1">
    <location>
        <begin position="2"/>
        <end position="59"/>
    </location>
</feature>
<dbReference type="PANTHER" id="PTHR47515">
    <property type="entry name" value="LOW CALCIUM RESPONSE LOCUS PROTEIN T"/>
    <property type="match status" value="1"/>
</dbReference>
<dbReference type="Pfam" id="PF13683">
    <property type="entry name" value="rve_3"/>
    <property type="match status" value="1"/>
</dbReference>
<dbReference type="SUPFAM" id="SSF53098">
    <property type="entry name" value="Ribonuclease H-like"/>
    <property type="match status" value="1"/>
</dbReference>
<reference evidence="2 3" key="1">
    <citation type="submission" date="2021-01" db="EMBL/GenBank/DDBJ databases">
        <title>Draft genomes of Rhodovulum sulfidophilum.</title>
        <authorList>
            <person name="Guzman M.S."/>
        </authorList>
    </citation>
    <scope>NUCLEOTIDE SEQUENCE [LARGE SCALE GENOMIC DNA]</scope>
    <source>
        <strain evidence="2 3">AB35</strain>
    </source>
</reference>
<dbReference type="InterPro" id="IPR012337">
    <property type="entry name" value="RNaseH-like_sf"/>
</dbReference>
<dbReference type="PANTHER" id="PTHR47515:SF1">
    <property type="entry name" value="BLR2054 PROTEIN"/>
    <property type="match status" value="1"/>
</dbReference>